<dbReference type="AlphaFoldDB" id="A0A328N684"/>
<reference evidence="1 2" key="1">
    <citation type="submission" date="2018-03" db="EMBL/GenBank/DDBJ databases">
        <title>Defining the species Micromonospora saelicesensis and Micromonospora noduli under the framework of genomics.</title>
        <authorList>
            <person name="Riesco R."/>
            <person name="Trujillo M.E."/>
        </authorList>
    </citation>
    <scope>NUCLEOTIDE SEQUENCE [LARGE SCALE GENOMIC DNA]</scope>
    <source>
        <strain evidence="1 2">LAH08</strain>
    </source>
</reference>
<organism evidence="1 2">
    <name type="scientific">Micromonospora noduli</name>
    <dbReference type="NCBI Taxonomy" id="709876"/>
    <lineage>
        <taxon>Bacteria</taxon>
        <taxon>Bacillati</taxon>
        <taxon>Actinomycetota</taxon>
        <taxon>Actinomycetes</taxon>
        <taxon>Micromonosporales</taxon>
        <taxon>Micromonosporaceae</taxon>
        <taxon>Micromonospora</taxon>
    </lineage>
</organism>
<evidence type="ECO:0000313" key="2">
    <source>
        <dbReference type="Proteomes" id="UP000248966"/>
    </source>
</evidence>
<dbReference type="EMBL" id="PYAA01000026">
    <property type="protein sequence ID" value="RAN98200.1"/>
    <property type="molecule type" value="Genomic_DNA"/>
</dbReference>
<name>A0A328N684_9ACTN</name>
<sequence>MIYSRADGRQNPAVTPLAQWLTLALTRSGLRSADAVMIR</sequence>
<comment type="caution">
    <text evidence="1">The sequence shown here is derived from an EMBL/GenBank/DDBJ whole genome shotgun (WGS) entry which is preliminary data.</text>
</comment>
<dbReference type="Proteomes" id="UP000248966">
    <property type="component" value="Unassembled WGS sequence"/>
</dbReference>
<accession>A0A328N684</accession>
<evidence type="ECO:0000313" key="1">
    <source>
        <dbReference type="EMBL" id="RAN98200.1"/>
    </source>
</evidence>
<protein>
    <submittedName>
        <fullName evidence="1">Uncharacterized protein</fullName>
    </submittedName>
</protein>
<proteinExistence type="predicted"/>
<gene>
    <name evidence="1" type="ORF">LAH08_04270</name>
</gene>